<evidence type="ECO:0000256" key="2">
    <source>
        <dbReference type="ARBA" id="ARBA00008107"/>
    </source>
</evidence>
<dbReference type="GO" id="GO:0006817">
    <property type="term" value="P:phosphate ion transport"/>
    <property type="evidence" value="ECO:0007669"/>
    <property type="project" value="UniProtKB-KW"/>
</dbReference>
<keyword evidence="6 7" id="KW-0592">Phosphate transport</keyword>
<sequence>MRRVFEEDLNDLHIHFFQMGKAVNEAIYKSVKAFVNHDKALAKEVIAGDIAINKDEADLENKCFELIALQQPVTTDLRKIVTIMKASSDLERMGDHAVSIAKSTIRVKGNKRDYEIEAQIAEMSEKVKIMVQDVLQAYVASDVTKAKKVALKDIDVDHDFKKIYKACIRQMKNDPEIVLGATDYMLVAGFIERIGDYVTNISEWIIYLDTGKMAELNTHNKNDSFPKA</sequence>
<gene>
    <name evidence="9" type="ORF">SAMN04488700_0294</name>
</gene>
<dbReference type="PANTHER" id="PTHR42930:SF3">
    <property type="entry name" value="PHOSPHATE-SPECIFIC TRANSPORT SYSTEM ACCESSORY PROTEIN PHOU"/>
    <property type="match status" value="1"/>
</dbReference>
<reference evidence="9 10" key="1">
    <citation type="submission" date="2017-04" db="EMBL/GenBank/DDBJ databases">
        <authorList>
            <person name="Afonso C.L."/>
            <person name="Miller P.J."/>
            <person name="Scott M.A."/>
            <person name="Spackman E."/>
            <person name="Goraichik I."/>
            <person name="Dimitrov K.M."/>
            <person name="Suarez D.L."/>
            <person name="Swayne D.E."/>
        </authorList>
    </citation>
    <scope>NUCLEOTIDE SEQUENCE [LARGE SCALE GENOMIC DNA]</scope>
    <source>
        <strain evidence="9 10">LMG26642</strain>
    </source>
</reference>
<dbReference type="GO" id="GO:0030643">
    <property type="term" value="P:intracellular phosphate ion homeostasis"/>
    <property type="evidence" value="ECO:0007669"/>
    <property type="project" value="InterPro"/>
</dbReference>
<keyword evidence="10" id="KW-1185">Reference proteome</keyword>
<protein>
    <recommendedName>
        <fullName evidence="7">Phosphate-specific transport system accessory protein PhoU</fullName>
    </recommendedName>
</protein>
<organism evidence="9 10">
    <name type="scientific">Carnobacterium iners</name>
    <dbReference type="NCBI Taxonomy" id="1073423"/>
    <lineage>
        <taxon>Bacteria</taxon>
        <taxon>Bacillati</taxon>
        <taxon>Bacillota</taxon>
        <taxon>Bacilli</taxon>
        <taxon>Lactobacillales</taxon>
        <taxon>Carnobacteriaceae</taxon>
        <taxon>Carnobacterium</taxon>
    </lineage>
</organism>
<dbReference type="PANTHER" id="PTHR42930">
    <property type="entry name" value="PHOSPHATE-SPECIFIC TRANSPORT SYSTEM ACCESSORY PROTEIN PHOU"/>
    <property type="match status" value="1"/>
</dbReference>
<evidence type="ECO:0000256" key="7">
    <source>
        <dbReference type="PIRNR" id="PIRNR003107"/>
    </source>
</evidence>
<evidence type="ECO:0000256" key="1">
    <source>
        <dbReference type="ARBA" id="ARBA00004496"/>
    </source>
</evidence>
<dbReference type="Gene3D" id="1.20.58.220">
    <property type="entry name" value="Phosphate transport system protein phou homolog 2, domain 2"/>
    <property type="match status" value="1"/>
</dbReference>
<proteinExistence type="inferred from homology"/>
<dbReference type="RefSeq" id="WP_085558651.1">
    <property type="nucleotide sequence ID" value="NZ_FOAH01000014.1"/>
</dbReference>
<dbReference type="NCBIfam" id="TIGR02135">
    <property type="entry name" value="phoU_full"/>
    <property type="match status" value="1"/>
</dbReference>
<feature type="domain" description="PhoU" evidence="8">
    <location>
        <begin position="120"/>
        <end position="205"/>
    </location>
</feature>
<evidence type="ECO:0000256" key="6">
    <source>
        <dbReference type="ARBA" id="ARBA00022592"/>
    </source>
</evidence>
<evidence type="ECO:0000259" key="8">
    <source>
        <dbReference type="Pfam" id="PF01895"/>
    </source>
</evidence>
<dbReference type="Proteomes" id="UP000193435">
    <property type="component" value="Unassembled WGS sequence"/>
</dbReference>
<dbReference type="AlphaFoldDB" id="A0A1X7MQB5"/>
<dbReference type="Pfam" id="PF01895">
    <property type="entry name" value="PhoU"/>
    <property type="match status" value="2"/>
</dbReference>
<name>A0A1X7MQB5_9LACT</name>
<dbReference type="SUPFAM" id="SSF109755">
    <property type="entry name" value="PhoU-like"/>
    <property type="match status" value="1"/>
</dbReference>
<comment type="subunit">
    <text evidence="3 7">Homodimer.</text>
</comment>
<evidence type="ECO:0000256" key="4">
    <source>
        <dbReference type="ARBA" id="ARBA00022448"/>
    </source>
</evidence>
<dbReference type="EMBL" id="FXBJ01000002">
    <property type="protein sequence ID" value="SMH26875.1"/>
    <property type="molecule type" value="Genomic_DNA"/>
</dbReference>
<evidence type="ECO:0000313" key="9">
    <source>
        <dbReference type="EMBL" id="SMH26875.1"/>
    </source>
</evidence>
<evidence type="ECO:0000313" key="10">
    <source>
        <dbReference type="Proteomes" id="UP000193435"/>
    </source>
</evidence>
<dbReference type="OrthoDB" id="9814256at2"/>
<evidence type="ECO:0000256" key="5">
    <source>
        <dbReference type="ARBA" id="ARBA00022490"/>
    </source>
</evidence>
<dbReference type="InterPro" id="IPR028366">
    <property type="entry name" value="PhoU"/>
</dbReference>
<dbReference type="FunFam" id="1.20.58.220:FF:000004">
    <property type="entry name" value="Phosphate-specific transport system accessory protein PhoU"/>
    <property type="match status" value="1"/>
</dbReference>
<comment type="function">
    <text evidence="7">Plays a role in the regulation of phosphate uptake.</text>
</comment>
<dbReference type="GO" id="GO:0005737">
    <property type="term" value="C:cytoplasm"/>
    <property type="evidence" value="ECO:0007669"/>
    <property type="project" value="UniProtKB-SubCell"/>
</dbReference>
<feature type="domain" description="PhoU" evidence="8">
    <location>
        <begin position="18"/>
        <end position="103"/>
    </location>
</feature>
<dbReference type="InterPro" id="IPR038078">
    <property type="entry name" value="PhoU-like_sf"/>
</dbReference>
<keyword evidence="5 7" id="KW-0963">Cytoplasm</keyword>
<dbReference type="GO" id="GO:0045936">
    <property type="term" value="P:negative regulation of phosphate metabolic process"/>
    <property type="evidence" value="ECO:0007669"/>
    <property type="project" value="InterPro"/>
</dbReference>
<comment type="subcellular location">
    <subcellularLocation>
        <location evidence="1 7">Cytoplasm</location>
    </subcellularLocation>
</comment>
<dbReference type="InterPro" id="IPR026022">
    <property type="entry name" value="PhoU_dom"/>
</dbReference>
<evidence type="ECO:0000256" key="3">
    <source>
        <dbReference type="ARBA" id="ARBA00011738"/>
    </source>
</evidence>
<accession>A0A1X7MQB5</accession>
<dbReference type="PIRSF" id="PIRSF003107">
    <property type="entry name" value="PhoU"/>
    <property type="match status" value="1"/>
</dbReference>
<keyword evidence="4 7" id="KW-0813">Transport</keyword>
<comment type="similarity">
    <text evidence="2 7">Belongs to the PhoU family.</text>
</comment>
<dbReference type="STRING" id="1073423.SAMN04488700_0294"/>